<protein>
    <recommendedName>
        <fullName evidence="5">Ser-Thr-rich glycosyl-phosphatidyl-inositol-anchored membrane family-domain-containing protein</fullName>
    </recommendedName>
</protein>
<evidence type="ECO:0000313" key="3">
    <source>
        <dbReference type="EMBL" id="KNE91497.1"/>
    </source>
</evidence>
<feature type="signal peptide" evidence="2">
    <location>
        <begin position="1"/>
        <end position="16"/>
    </location>
</feature>
<feature type="compositionally biased region" description="Polar residues" evidence="1">
    <location>
        <begin position="122"/>
        <end position="134"/>
    </location>
</feature>
<proteinExistence type="predicted"/>
<dbReference type="Proteomes" id="UP000054564">
    <property type="component" value="Unassembled WGS sequence"/>
</dbReference>
<name>A0A0L0UWT5_9BASI</name>
<dbReference type="PANTHER" id="PTHR40633:SF1">
    <property type="entry name" value="GPI ANCHORED SERINE-THREONINE RICH PROTEIN (AFU_ORTHOLOGUE AFUA_1G03630)"/>
    <property type="match status" value="1"/>
</dbReference>
<dbReference type="AlphaFoldDB" id="A0A0L0UWT5"/>
<feature type="region of interest" description="Disordered" evidence="1">
    <location>
        <begin position="162"/>
        <end position="242"/>
    </location>
</feature>
<dbReference type="InterPro" id="IPR052982">
    <property type="entry name" value="SRP1/TIP1-like"/>
</dbReference>
<keyword evidence="4" id="KW-1185">Reference proteome</keyword>
<feature type="chain" id="PRO_5005549106" description="Ser-Thr-rich glycosyl-phosphatidyl-inositol-anchored membrane family-domain-containing protein" evidence="2">
    <location>
        <begin position="17"/>
        <end position="267"/>
    </location>
</feature>
<evidence type="ECO:0000313" key="4">
    <source>
        <dbReference type="Proteomes" id="UP000054564"/>
    </source>
</evidence>
<keyword evidence="2" id="KW-0732">Signal</keyword>
<reference evidence="4" key="1">
    <citation type="submission" date="2014-03" db="EMBL/GenBank/DDBJ databases">
        <title>The Genome Sequence of Puccinia striiformis f. sp. tritici PST-78.</title>
        <authorList>
            <consortium name="The Broad Institute Genome Sequencing Platform"/>
            <person name="Cuomo C."/>
            <person name="Hulbert S."/>
            <person name="Chen X."/>
            <person name="Walker B."/>
            <person name="Young S.K."/>
            <person name="Zeng Q."/>
            <person name="Gargeya S."/>
            <person name="Fitzgerald M."/>
            <person name="Haas B."/>
            <person name="Abouelleil A."/>
            <person name="Alvarado L."/>
            <person name="Arachchi H.M."/>
            <person name="Berlin A.M."/>
            <person name="Chapman S.B."/>
            <person name="Goldberg J."/>
            <person name="Griggs A."/>
            <person name="Gujja S."/>
            <person name="Hansen M."/>
            <person name="Howarth C."/>
            <person name="Imamovic A."/>
            <person name="Larimer J."/>
            <person name="McCowan C."/>
            <person name="Montmayeur A."/>
            <person name="Murphy C."/>
            <person name="Neiman D."/>
            <person name="Pearson M."/>
            <person name="Priest M."/>
            <person name="Roberts A."/>
            <person name="Saif S."/>
            <person name="Shea T."/>
            <person name="Sisk P."/>
            <person name="Sykes S."/>
            <person name="Wortman J."/>
            <person name="Nusbaum C."/>
            <person name="Birren B."/>
        </authorList>
    </citation>
    <scope>NUCLEOTIDE SEQUENCE [LARGE SCALE GENOMIC DNA]</scope>
    <source>
        <strain evidence="4">race PST-78</strain>
    </source>
</reference>
<dbReference type="EMBL" id="AJIL01000201">
    <property type="protein sequence ID" value="KNE91497.1"/>
    <property type="molecule type" value="Genomic_DNA"/>
</dbReference>
<feature type="region of interest" description="Disordered" evidence="1">
    <location>
        <begin position="122"/>
        <end position="142"/>
    </location>
</feature>
<dbReference type="STRING" id="1165861.A0A0L0UWT5"/>
<dbReference type="PANTHER" id="PTHR40633">
    <property type="entry name" value="MATRIX PROTEIN, PUTATIVE (AFU_ORTHOLOGUE AFUA_8G05410)-RELATED"/>
    <property type="match status" value="1"/>
</dbReference>
<evidence type="ECO:0008006" key="5">
    <source>
        <dbReference type="Google" id="ProtNLM"/>
    </source>
</evidence>
<gene>
    <name evidence="3" type="ORF">PSTG_15093</name>
</gene>
<dbReference type="OrthoDB" id="2432613at2759"/>
<comment type="caution">
    <text evidence="3">The sequence shown here is derived from an EMBL/GenBank/DDBJ whole genome shotgun (WGS) entry which is preliminary data.</text>
</comment>
<evidence type="ECO:0000256" key="2">
    <source>
        <dbReference type="SAM" id="SignalP"/>
    </source>
</evidence>
<organism evidence="3 4">
    <name type="scientific">Puccinia striiformis f. sp. tritici PST-78</name>
    <dbReference type="NCBI Taxonomy" id="1165861"/>
    <lineage>
        <taxon>Eukaryota</taxon>
        <taxon>Fungi</taxon>
        <taxon>Dikarya</taxon>
        <taxon>Basidiomycota</taxon>
        <taxon>Pucciniomycotina</taxon>
        <taxon>Pucciniomycetes</taxon>
        <taxon>Pucciniales</taxon>
        <taxon>Pucciniaceae</taxon>
        <taxon>Puccinia</taxon>
    </lineage>
</organism>
<accession>A0A0L0UWT5</accession>
<sequence length="267" mass="26682">MISGFILSIFVAAGSAIAGGVLPTAPGPGQTFKEGGDCTLTWNLDTTGKWTSFSVDLMSGSNFAMSTVTNVFKDKDGTKGETSYTWKCPSVTPNSAIYFYQFSQANSDTTWTTRFAISSPSGDLTAPANSTQPGGAQIPWGIGHLTSAGAEAPVTTVTTAPSATANTTALNTPATTTPATNPTNSTVVSSTANTTSTAAGTAGKTPSQTTSSSSSSNTKPSSTFSPTISTPNSGSNNASATTSGAGAITLCKSTAAVLALVAVLIVT</sequence>
<evidence type="ECO:0000256" key="1">
    <source>
        <dbReference type="SAM" id="MobiDB-lite"/>
    </source>
</evidence>